<keyword evidence="4 8" id="KW-0285">Flavoprotein</keyword>
<sequence>MKYLSKLQKMLDSGHFAVTAEIGPPKHAGAHSIRHHAQLLKNHVDATNITDSQTAIVRLSSIASGVHILDCGIEPIVQMTVRDRNRIAIQADLLGAYSLGMRNLLCLSGDHQQFGNHPTSKNVFDIDSMQLIYLMSRMRDEKKFFCGEEIKEYEPRFFIGAVANPFADPFEYRVDRLEKKIEAGAQFIQTQCIFDMERFERFMEMVRARGLDQRAHILAGVTPLKSWRAAKYIQTGVSGMIVPDSLVERLKNAADPKKEGIKVCIEQIKHIRENIKGIHGVHVMAIAWEEVVPEIVEKAGLYPRPQVEFNPEEND</sequence>
<dbReference type="Pfam" id="PF02219">
    <property type="entry name" value="MTHFR"/>
    <property type="match status" value="1"/>
</dbReference>
<evidence type="ECO:0000256" key="3">
    <source>
        <dbReference type="ARBA" id="ARBA00006743"/>
    </source>
</evidence>
<evidence type="ECO:0000313" key="9">
    <source>
        <dbReference type="EMBL" id="TEB12803.1"/>
    </source>
</evidence>
<dbReference type="GO" id="GO:0005829">
    <property type="term" value="C:cytosol"/>
    <property type="evidence" value="ECO:0007669"/>
    <property type="project" value="TreeGrafter"/>
</dbReference>
<evidence type="ECO:0000256" key="2">
    <source>
        <dbReference type="ARBA" id="ARBA00004777"/>
    </source>
</evidence>
<comment type="caution">
    <text evidence="9">The sequence shown here is derived from an EMBL/GenBank/DDBJ whole genome shotgun (WGS) entry which is preliminary data.</text>
</comment>
<dbReference type="GO" id="GO:0071949">
    <property type="term" value="F:FAD binding"/>
    <property type="evidence" value="ECO:0007669"/>
    <property type="project" value="TreeGrafter"/>
</dbReference>
<dbReference type="PANTHER" id="PTHR45754:SF3">
    <property type="entry name" value="METHYLENETETRAHYDROFOLATE REDUCTASE (NADPH)"/>
    <property type="match status" value="1"/>
</dbReference>
<name>A0A4Y7RVC7_9FIRM</name>
<dbReference type="GO" id="GO:0032259">
    <property type="term" value="P:methylation"/>
    <property type="evidence" value="ECO:0007669"/>
    <property type="project" value="UniProtKB-KW"/>
</dbReference>
<dbReference type="GO" id="GO:0106312">
    <property type="term" value="F:methylenetetrahydrofolate reductase (NADH) activity"/>
    <property type="evidence" value="ECO:0007669"/>
    <property type="project" value="UniProtKB-EC"/>
</dbReference>
<evidence type="ECO:0000256" key="6">
    <source>
        <dbReference type="ARBA" id="ARBA00023002"/>
    </source>
</evidence>
<reference evidence="9 10" key="1">
    <citation type="journal article" date="2018" name="Environ. Microbiol.">
        <title>Novel energy conservation strategies and behaviour of Pelotomaculum schinkii driving syntrophic propionate catabolism.</title>
        <authorList>
            <person name="Hidalgo-Ahumada C.A.P."/>
            <person name="Nobu M.K."/>
            <person name="Narihiro T."/>
            <person name="Tamaki H."/>
            <person name="Liu W.T."/>
            <person name="Kamagata Y."/>
            <person name="Stams A.J.M."/>
            <person name="Imachi H."/>
            <person name="Sousa D.Z."/>
        </authorList>
    </citation>
    <scope>NUCLEOTIDE SEQUENCE [LARGE SCALE GENOMIC DNA]</scope>
    <source>
        <strain evidence="9 10">MGP</strain>
    </source>
</reference>
<evidence type="ECO:0000313" key="10">
    <source>
        <dbReference type="Proteomes" id="UP000297597"/>
    </source>
</evidence>
<dbReference type="Gene3D" id="3.20.20.220">
    <property type="match status" value="1"/>
</dbReference>
<dbReference type="SUPFAM" id="SSF51730">
    <property type="entry name" value="FAD-linked oxidoreductase"/>
    <property type="match status" value="1"/>
</dbReference>
<dbReference type="UniPathway" id="UPA00193"/>
<organism evidence="9 10">
    <name type="scientific">Pelotomaculum propionicicum</name>
    <dbReference type="NCBI Taxonomy" id="258475"/>
    <lineage>
        <taxon>Bacteria</taxon>
        <taxon>Bacillati</taxon>
        <taxon>Bacillota</taxon>
        <taxon>Clostridia</taxon>
        <taxon>Eubacteriales</taxon>
        <taxon>Desulfotomaculaceae</taxon>
        <taxon>Pelotomaculum</taxon>
    </lineage>
</organism>
<evidence type="ECO:0000256" key="5">
    <source>
        <dbReference type="ARBA" id="ARBA00022827"/>
    </source>
</evidence>
<evidence type="ECO:0000256" key="1">
    <source>
        <dbReference type="ARBA" id="ARBA00001974"/>
    </source>
</evidence>
<keyword evidence="9" id="KW-0808">Transferase</keyword>
<evidence type="ECO:0000256" key="4">
    <source>
        <dbReference type="ARBA" id="ARBA00022630"/>
    </source>
</evidence>
<keyword evidence="6 8" id="KW-0560">Oxidoreductase</keyword>
<comment type="cofactor">
    <cofactor evidence="1 8">
        <name>FAD</name>
        <dbReference type="ChEBI" id="CHEBI:57692"/>
    </cofactor>
</comment>
<accession>A0A4Y7RVC7</accession>
<dbReference type="Proteomes" id="UP000297597">
    <property type="component" value="Unassembled WGS sequence"/>
</dbReference>
<dbReference type="InterPro" id="IPR003171">
    <property type="entry name" value="Mehydrof_redctse-like"/>
</dbReference>
<keyword evidence="9" id="KW-0489">Methyltransferase</keyword>
<comment type="similarity">
    <text evidence="3 8">Belongs to the methylenetetrahydrofolate reductase family.</text>
</comment>
<comment type="catalytic activity">
    <reaction evidence="7">
        <text>(6S)-5-methyl-5,6,7,8-tetrahydrofolate + NAD(+) = (6R)-5,10-methylene-5,6,7,8-tetrahydrofolate + NADH + H(+)</text>
        <dbReference type="Rhea" id="RHEA:19821"/>
        <dbReference type="ChEBI" id="CHEBI:15378"/>
        <dbReference type="ChEBI" id="CHEBI:15636"/>
        <dbReference type="ChEBI" id="CHEBI:18608"/>
        <dbReference type="ChEBI" id="CHEBI:57540"/>
        <dbReference type="ChEBI" id="CHEBI:57945"/>
        <dbReference type="EC" id="1.5.1.54"/>
    </reaction>
    <physiologicalReaction direction="right-to-left" evidence="7">
        <dbReference type="Rhea" id="RHEA:19823"/>
    </physiologicalReaction>
</comment>
<keyword evidence="10" id="KW-1185">Reference proteome</keyword>
<gene>
    <name evidence="9" type="primary">yitJ_2</name>
    <name evidence="9" type="ORF">Pmgp_00779</name>
</gene>
<protein>
    <recommendedName>
        <fullName evidence="8">Methylenetetrahydrofolate reductase</fullName>
    </recommendedName>
</protein>
<dbReference type="CDD" id="cd00537">
    <property type="entry name" value="MTHFR"/>
    <property type="match status" value="1"/>
</dbReference>
<proteinExistence type="inferred from homology"/>
<dbReference type="PANTHER" id="PTHR45754">
    <property type="entry name" value="METHYLENETETRAHYDROFOLATE REDUCTASE"/>
    <property type="match status" value="1"/>
</dbReference>
<dbReference type="GO" id="GO:0009086">
    <property type="term" value="P:methionine biosynthetic process"/>
    <property type="evidence" value="ECO:0007669"/>
    <property type="project" value="TreeGrafter"/>
</dbReference>
<dbReference type="GO" id="GO:0008168">
    <property type="term" value="F:methyltransferase activity"/>
    <property type="evidence" value="ECO:0007669"/>
    <property type="project" value="UniProtKB-KW"/>
</dbReference>
<dbReference type="EMBL" id="QFFZ01000005">
    <property type="protein sequence ID" value="TEB12803.1"/>
    <property type="molecule type" value="Genomic_DNA"/>
</dbReference>
<dbReference type="GO" id="GO:0035999">
    <property type="term" value="P:tetrahydrofolate interconversion"/>
    <property type="evidence" value="ECO:0007669"/>
    <property type="project" value="UniProtKB-UniPathway"/>
</dbReference>
<evidence type="ECO:0000256" key="8">
    <source>
        <dbReference type="RuleBase" id="RU003862"/>
    </source>
</evidence>
<keyword evidence="5 8" id="KW-0274">FAD</keyword>
<dbReference type="AlphaFoldDB" id="A0A4Y7RVC7"/>
<dbReference type="RefSeq" id="WP_192902772.1">
    <property type="nucleotide sequence ID" value="NZ_QFFZ01000005.1"/>
</dbReference>
<comment type="pathway">
    <text evidence="2 8">One-carbon metabolism; tetrahydrofolate interconversion.</text>
</comment>
<evidence type="ECO:0000256" key="7">
    <source>
        <dbReference type="ARBA" id="ARBA00048628"/>
    </source>
</evidence>
<dbReference type="InterPro" id="IPR029041">
    <property type="entry name" value="FAD-linked_oxidoreductase-like"/>
</dbReference>